<dbReference type="VEuPathDB" id="CryptoDB:Cvel_10315"/>
<protein>
    <submittedName>
        <fullName evidence="1">Uncharacterized protein</fullName>
    </submittedName>
</protein>
<proteinExistence type="predicted"/>
<accession>A0A0G4I242</accession>
<dbReference type="EMBL" id="CDMZ01004814">
    <property type="protein sequence ID" value="CEM50987.1"/>
    <property type="molecule type" value="Genomic_DNA"/>
</dbReference>
<dbReference type="AlphaFoldDB" id="A0A0G4I242"/>
<name>A0A0G4I242_9ALVE</name>
<organism evidence="1">
    <name type="scientific">Chromera velia CCMP2878</name>
    <dbReference type="NCBI Taxonomy" id="1169474"/>
    <lineage>
        <taxon>Eukaryota</taxon>
        <taxon>Sar</taxon>
        <taxon>Alveolata</taxon>
        <taxon>Colpodellida</taxon>
        <taxon>Chromeraceae</taxon>
        <taxon>Chromera</taxon>
    </lineage>
</organism>
<gene>
    <name evidence="1" type="ORF">Cvel_10315</name>
</gene>
<sequence>MSAPKAKAKAKAQPKAAPAPVVVLPAALAALVDSIQTDGLTADQLRLLRQRLSAKVTEVRAAEDEQRLTELVPSPLQTFIRGGGVRLAYEEWACVGCGSDVHAGLRVAFSIQRDPADAAVPCRLVLTLGGCRDGGADELKVGQQSVWSSRDMEVDPGSIEAAVHVGNFRAASGITPADCPDNGVRNGVRVMVERFVEVLSGRMSRKGFGDPATAPYGFDPPFEYSGARA</sequence>
<evidence type="ECO:0000313" key="1">
    <source>
        <dbReference type="EMBL" id="CEM50987.1"/>
    </source>
</evidence>
<reference evidence="1" key="1">
    <citation type="submission" date="2014-11" db="EMBL/GenBank/DDBJ databases">
        <authorList>
            <person name="Otto D Thomas"/>
            <person name="Naeem Raeece"/>
        </authorList>
    </citation>
    <scope>NUCLEOTIDE SEQUENCE</scope>
</reference>